<dbReference type="EMBL" id="CADCTI010000084">
    <property type="protein sequence ID" value="CAA9227397.1"/>
    <property type="molecule type" value="Genomic_DNA"/>
</dbReference>
<organism evidence="2">
    <name type="scientific">uncultured Blastococcus sp</name>
    <dbReference type="NCBI Taxonomy" id="217144"/>
    <lineage>
        <taxon>Bacteria</taxon>
        <taxon>Bacillati</taxon>
        <taxon>Actinomycetota</taxon>
        <taxon>Actinomycetes</taxon>
        <taxon>Geodermatophilales</taxon>
        <taxon>Geodermatophilaceae</taxon>
        <taxon>Blastococcus</taxon>
        <taxon>environmental samples</taxon>
    </lineage>
</organism>
<accession>A0A6J4HM70</accession>
<dbReference type="AlphaFoldDB" id="A0A6J4HM70"/>
<proteinExistence type="predicted"/>
<name>A0A6J4HM70_9ACTN</name>
<protein>
    <submittedName>
        <fullName evidence="2">FHA-domain-containing protein</fullName>
    </submittedName>
</protein>
<gene>
    <name evidence="2" type="ORF">AVDCRST_MAG57-903</name>
</gene>
<evidence type="ECO:0000313" key="2">
    <source>
        <dbReference type="EMBL" id="CAA9227397.1"/>
    </source>
</evidence>
<sequence>DPRDRAPGVPLRIPAAAVAVHLRRVPGGPRRPLRRPDGPGVLGAAPGGGAGQEARPARTTHPRGDRRPALRHEDHPRRPADPGRPGRRQHAGAHRRLRQFPARPPHQSGRPVVRRGPRIDQRHVPRPAARAGSAPGRSRPADPHRADCPGAAYV</sequence>
<feature type="compositionally biased region" description="Basic residues" evidence="1">
    <location>
        <begin position="85"/>
        <end position="98"/>
    </location>
</feature>
<feature type="region of interest" description="Disordered" evidence="1">
    <location>
        <begin position="22"/>
        <end position="154"/>
    </location>
</feature>
<feature type="compositionally biased region" description="Low complexity" evidence="1">
    <location>
        <begin position="126"/>
        <end position="138"/>
    </location>
</feature>
<feature type="non-terminal residue" evidence="2">
    <location>
        <position position="154"/>
    </location>
</feature>
<feature type="compositionally biased region" description="Basic and acidic residues" evidence="1">
    <location>
        <begin position="62"/>
        <end position="81"/>
    </location>
</feature>
<reference evidence="2" key="1">
    <citation type="submission" date="2020-02" db="EMBL/GenBank/DDBJ databases">
        <authorList>
            <person name="Meier V. D."/>
        </authorList>
    </citation>
    <scope>NUCLEOTIDE SEQUENCE</scope>
    <source>
        <strain evidence="2">AVDCRST_MAG57</strain>
    </source>
</reference>
<feature type="non-terminal residue" evidence="2">
    <location>
        <position position="1"/>
    </location>
</feature>
<evidence type="ECO:0000256" key="1">
    <source>
        <dbReference type="SAM" id="MobiDB-lite"/>
    </source>
</evidence>